<dbReference type="OrthoDB" id="8585321at2"/>
<evidence type="ECO:0000256" key="1">
    <source>
        <dbReference type="SAM" id="Coils"/>
    </source>
</evidence>
<gene>
    <name evidence="2" type="ORF">CEY11_14875</name>
</gene>
<organism evidence="2 3">
    <name type="scientific">Candidimonas nitroreducens</name>
    <dbReference type="NCBI Taxonomy" id="683354"/>
    <lineage>
        <taxon>Bacteria</taxon>
        <taxon>Pseudomonadati</taxon>
        <taxon>Pseudomonadota</taxon>
        <taxon>Betaproteobacteria</taxon>
        <taxon>Burkholderiales</taxon>
        <taxon>Alcaligenaceae</taxon>
        <taxon>Candidimonas</taxon>
    </lineage>
</organism>
<dbReference type="InterPro" id="IPR046703">
    <property type="entry name" value="DUF6776"/>
</dbReference>
<dbReference type="Proteomes" id="UP000214603">
    <property type="component" value="Unassembled WGS sequence"/>
</dbReference>
<protein>
    <submittedName>
        <fullName evidence="2">Uncharacterized protein</fullName>
    </submittedName>
</protein>
<comment type="caution">
    <text evidence="2">The sequence shown here is derived from an EMBL/GenBank/DDBJ whole genome shotgun (WGS) entry which is preliminary data.</text>
</comment>
<dbReference type="RefSeq" id="WP_088604184.1">
    <property type="nucleotide sequence ID" value="NZ_NJIH01000008.1"/>
</dbReference>
<dbReference type="Pfam" id="PF20567">
    <property type="entry name" value="DUF6776"/>
    <property type="match status" value="1"/>
</dbReference>
<dbReference type="EMBL" id="NJIH01000008">
    <property type="protein sequence ID" value="OWT58274.1"/>
    <property type="molecule type" value="Genomic_DNA"/>
</dbReference>
<accession>A0A225MAE0</accession>
<sequence>MTQDTKPAPIRPATTGRYARAAVAALAVGLVGGVLAGRLWGRHEAGRDYVHLQAQYQQSVARGAQDLAALHAKVDLLQGQLAVEKSTRSGLESSLLQAQDELSRARDRLAFYDQLLPPGPKGSIGIRAFEVRAQGPVLHYRVLLMRNAASDAPFKGTMQFVATGLKQGKTVKITLEPAQAAGGQGAQPGALALEFDQFQRSQGLLSLPDGFIPRAVTLDIYEGKTLRASGSADVPLADSP</sequence>
<keyword evidence="1" id="KW-0175">Coiled coil</keyword>
<reference evidence="3" key="1">
    <citation type="submission" date="2017-06" db="EMBL/GenBank/DDBJ databases">
        <title>Herbaspirillum phytohormonus sp. nov., isolated from the root nodule of Robinia pseudoacacia in lead-zinc mine.</title>
        <authorList>
            <person name="Fan M."/>
            <person name="Lin Y."/>
        </authorList>
    </citation>
    <scope>NUCLEOTIDE SEQUENCE [LARGE SCALE GENOMIC DNA]</scope>
    <source>
        <strain evidence="3">SC-089</strain>
    </source>
</reference>
<evidence type="ECO:0000313" key="2">
    <source>
        <dbReference type="EMBL" id="OWT58274.1"/>
    </source>
</evidence>
<name>A0A225MAE0_9BURK</name>
<proteinExistence type="predicted"/>
<feature type="coiled-coil region" evidence="1">
    <location>
        <begin position="88"/>
        <end position="115"/>
    </location>
</feature>
<dbReference type="AlphaFoldDB" id="A0A225MAE0"/>
<keyword evidence="3" id="KW-1185">Reference proteome</keyword>
<evidence type="ECO:0000313" key="3">
    <source>
        <dbReference type="Proteomes" id="UP000214603"/>
    </source>
</evidence>